<keyword evidence="3" id="KW-1185">Reference proteome</keyword>
<comment type="caution">
    <text evidence="2">The sequence shown here is derived from an EMBL/GenBank/DDBJ whole genome shotgun (WGS) entry which is preliminary data.</text>
</comment>
<name>A0A8K0SEP4_9HYPO</name>
<accession>A0A8K0SEP4</accession>
<organism evidence="2 3">
    <name type="scientific">Stachybotrys elegans</name>
    <dbReference type="NCBI Taxonomy" id="80388"/>
    <lineage>
        <taxon>Eukaryota</taxon>
        <taxon>Fungi</taxon>
        <taxon>Dikarya</taxon>
        <taxon>Ascomycota</taxon>
        <taxon>Pezizomycotina</taxon>
        <taxon>Sordariomycetes</taxon>
        <taxon>Hypocreomycetidae</taxon>
        <taxon>Hypocreales</taxon>
        <taxon>Stachybotryaceae</taxon>
        <taxon>Stachybotrys</taxon>
    </lineage>
</organism>
<dbReference type="AlphaFoldDB" id="A0A8K0SEP4"/>
<protein>
    <submittedName>
        <fullName evidence="2">Heterokaryon incompatibility protein-domain-containing protein</fullName>
    </submittedName>
</protein>
<dbReference type="InterPro" id="IPR010730">
    <property type="entry name" value="HET"/>
</dbReference>
<dbReference type="PANTHER" id="PTHR33112">
    <property type="entry name" value="DOMAIN PROTEIN, PUTATIVE-RELATED"/>
    <property type="match status" value="1"/>
</dbReference>
<reference evidence="2" key="1">
    <citation type="journal article" date="2021" name="Nat. Commun.">
        <title>Genetic determinants of endophytism in the Arabidopsis root mycobiome.</title>
        <authorList>
            <person name="Mesny F."/>
            <person name="Miyauchi S."/>
            <person name="Thiergart T."/>
            <person name="Pickel B."/>
            <person name="Atanasova L."/>
            <person name="Karlsson M."/>
            <person name="Huettel B."/>
            <person name="Barry K.W."/>
            <person name="Haridas S."/>
            <person name="Chen C."/>
            <person name="Bauer D."/>
            <person name="Andreopoulos W."/>
            <person name="Pangilinan J."/>
            <person name="LaButti K."/>
            <person name="Riley R."/>
            <person name="Lipzen A."/>
            <person name="Clum A."/>
            <person name="Drula E."/>
            <person name="Henrissat B."/>
            <person name="Kohler A."/>
            <person name="Grigoriev I.V."/>
            <person name="Martin F.M."/>
            <person name="Hacquard S."/>
        </authorList>
    </citation>
    <scope>NUCLEOTIDE SEQUENCE</scope>
    <source>
        <strain evidence="2">MPI-CAGE-CH-0235</strain>
    </source>
</reference>
<feature type="domain" description="Heterokaryon incompatibility" evidence="1">
    <location>
        <begin position="190"/>
        <end position="342"/>
    </location>
</feature>
<dbReference type="Pfam" id="PF06985">
    <property type="entry name" value="HET"/>
    <property type="match status" value="1"/>
</dbReference>
<evidence type="ECO:0000313" key="3">
    <source>
        <dbReference type="Proteomes" id="UP000813444"/>
    </source>
</evidence>
<dbReference type="PANTHER" id="PTHR33112:SF9">
    <property type="entry name" value="HETEROKARYON INCOMPATIBILITY DOMAIN-CONTAINING PROTEIN"/>
    <property type="match status" value="1"/>
</dbReference>
<sequence length="670" mass="74664">MLDTTQGSSACQLCNNLEPKPGHSFWSLEYADLLQNPGQERCLTCWCVHNALKQYGCGSVIGQVHFSARPGSVIFAAWVEAGENSTSRGRAVEIFRQSEQDTAGSNQVSSASPTDLPASIILELGTANHIAPEPTGVSIQSSITSWLKTCDEQHPECRVDVTDYPARLLDLGDPGSESIRLVEGLKSVRYTALSHRWGDTTWCTTTNANLPDRLLRIEMGDLARTFQDAVTVTRQLGIQYIWIDSLCILQDDLYDWAKESVKMGGIYRGAYVTIAASLASSDDEGFLTPRRERKVYSASRVELDFGGKSFSDIWIRTVHDLRQHSFHDIRESLSTRCWTMQERMLSSRLISYTSAVTFDCATLSACECGHDLYPNPLYPPINRLLGVDNKMAFLELLRPESQSMRRMYIVWADIVTVYSGRQLTYEKDRQIALSAVAKLLAKRYNEEYVAGLWKGNMISGLSWHSDDNSPIIKPLGQDIPYPSWSWMSAHRLVMHNNITPAPSCKVLLIDVQHGGLDDSGPAQGCIKLQASVGKMVLHMSKTFQSSNTQSDIPPVELRGPTGELVTDYKVRGMKMDDWIEPCTAVDASGNQFISAKRGGPHEGQFQSTVICLHTGWYTMYDNSRAEVFLILGASERPGAYQRIGMVYANITDEVLKSWLGNGQYEEVAIF</sequence>
<evidence type="ECO:0000313" key="2">
    <source>
        <dbReference type="EMBL" id="KAH7303978.1"/>
    </source>
</evidence>
<proteinExistence type="predicted"/>
<evidence type="ECO:0000259" key="1">
    <source>
        <dbReference type="Pfam" id="PF06985"/>
    </source>
</evidence>
<dbReference type="OrthoDB" id="5362512at2759"/>
<dbReference type="EMBL" id="JAGPNK010000027">
    <property type="protein sequence ID" value="KAH7303978.1"/>
    <property type="molecule type" value="Genomic_DNA"/>
</dbReference>
<gene>
    <name evidence="2" type="ORF">B0I35DRAFT_517105</name>
</gene>
<dbReference type="Proteomes" id="UP000813444">
    <property type="component" value="Unassembled WGS sequence"/>
</dbReference>